<sequence length="107" mass="12684">MNDARISMLKDFIKDEPTNPFNKYALAMEYYDAQPIKSLELLRSLISEHADYLPTYFKAAHLLWEEELWEEADEVFTNGIELAEKQEDQKAILELKSAYQNFQFDRD</sequence>
<dbReference type="EMBL" id="FZPD01000005">
    <property type="protein sequence ID" value="SNT31096.1"/>
    <property type="molecule type" value="Genomic_DNA"/>
</dbReference>
<dbReference type="OrthoDB" id="1524733at2"/>
<accession>A0A239LKK0</accession>
<keyword evidence="2" id="KW-1185">Reference proteome</keyword>
<reference evidence="1 2" key="1">
    <citation type="submission" date="2017-06" db="EMBL/GenBank/DDBJ databases">
        <authorList>
            <person name="Kim H.J."/>
            <person name="Triplett B.A."/>
        </authorList>
    </citation>
    <scope>NUCLEOTIDE SEQUENCE [LARGE SCALE GENOMIC DNA]</scope>
    <source>
        <strain evidence="1 2">DSM 19307</strain>
    </source>
</reference>
<name>A0A239LKK0_EKHLU</name>
<dbReference type="RefSeq" id="WP_089358010.1">
    <property type="nucleotide sequence ID" value="NZ_FZPD01000005.1"/>
</dbReference>
<evidence type="ECO:0000313" key="2">
    <source>
        <dbReference type="Proteomes" id="UP000198393"/>
    </source>
</evidence>
<dbReference type="Gene3D" id="1.25.40.10">
    <property type="entry name" value="Tetratricopeptide repeat domain"/>
    <property type="match status" value="1"/>
</dbReference>
<evidence type="ECO:0000313" key="1">
    <source>
        <dbReference type="EMBL" id="SNT31096.1"/>
    </source>
</evidence>
<dbReference type="InterPro" id="IPR011990">
    <property type="entry name" value="TPR-like_helical_dom_sf"/>
</dbReference>
<proteinExistence type="predicted"/>
<dbReference type="AlphaFoldDB" id="A0A239LKK0"/>
<gene>
    <name evidence="1" type="ORF">SAMN05421640_3350</name>
</gene>
<protein>
    <recommendedName>
        <fullName evidence="3">Tetratricopeptide repeat-containing protein</fullName>
    </recommendedName>
</protein>
<dbReference type="Proteomes" id="UP000198393">
    <property type="component" value="Unassembled WGS sequence"/>
</dbReference>
<organism evidence="1 2">
    <name type="scientific">Ekhidna lutea</name>
    <dbReference type="NCBI Taxonomy" id="447679"/>
    <lineage>
        <taxon>Bacteria</taxon>
        <taxon>Pseudomonadati</taxon>
        <taxon>Bacteroidota</taxon>
        <taxon>Cytophagia</taxon>
        <taxon>Cytophagales</taxon>
        <taxon>Reichenbachiellaceae</taxon>
        <taxon>Ekhidna</taxon>
    </lineage>
</organism>
<evidence type="ECO:0008006" key="3">
    <source>
        <dbReference type="Google" id="ProtNLM"/>
    </source>
</evidence>